<keyword evidence="2" id="KW-1185">Reference proteome</keyword>
<accession>A0ACC3C8Q2</accession>
<evidence type="ECO:0000313" key="2">
    <source>
        <dbReference type="Proteomes" id="UP000798662"/>
    </source>
</evidence>
<organism evidence="1 2">
    <name type="scientific">Pyropia yezoensis</name>
    <name type="common">Susabi-nori</name>
    <name type="synonym">Porphyra yezoensis</name>
    <dbReference type="NCBI Taxonomy" id="2788"/>
    <lineage>
        <taxon>Eukaryota</taxon>
        <taxon>Rhodophyta</taxon>
        <taxon>Bangiophyceae</taxon>
        <taxon>Bangiales</taxon>
        <taxon>Bangiaceae</taxon>
        <taxon>Pyropia</taxon>
    </lineage>
</organism>
<dbReference type="Proteomes" id="UP000798662">
    <property type="component" value="Chromosome 2"/>
</dbReference>
<evidence type="ECO:0000313" key="1">
    <source>
        <dbReference type="EMBL" id="KAK1866360.1"/>
    </source>
</evidence>
<proteinExistence type="predicted"/>
<reference evidence="1" key="1">
    <citation type="submission" date="2019-11" db="EMBL/GenBank/DDBJ databases">
        <title>Nori genome reveals adaptations in red seaweeds to the harsh intertidal environment.</title>
        <authorList>
            <person name="Wang D."/>
            <person name="Mao Y."/>
        </authorList>
    </citation>
    <scope>NUCLEOTIDE SEQUENCE</scope>
    <source>
        <tissue evidence="1">Gametophyte</tissue>
    </source>
</reference>
<protein>
    <submittedName>
        <fullName evidence="1">Uncharacterized protein</fullName>
    </submittedName>
</protein>
<sequence>MLRLGLPAVACGALPGGQARRAALATVLKAVRASSAAVYARVTTLLTEAAGTPLGAASDVDDNGAPPAAYALFSNEHVAGAYVEREMGEADDAHDGRLVNAAIEYLATHWKPLHVEPLLLVEGSEAGAGGDGSIAALVRRWSGAHPHLTELLAADEEADGGDGGGGGGPVTSGRRPPQLFADHLSEKAVRAGVRAGRLHVGTYRVSEYDVREGTVAVDLSGLGSRGKGDRTEVLIRGRAAGNRAVDGDSVVVELLPRSEWGGRSSRAVEDVGAGTGVGAEGEVDTLDDGVGRKGEGGADSGAAASAVAASPTGSGRAAKRKAAPGAAASAATVPLATAASTPSAAAATATMGPPAVPKAEAATVMPCAKVVAIARRNWRPYCGSLASTTSAADGDRGLFIPVNRKLPRVRIRSRRLMELAGQRLLLIMDAWPRTASLPSGHVVRELGTAGGLEAETATILLEQEINTAPFSSSALATLPPADWVVTPDHLRGRWDLRDVAIASVDPPGCTDIDDALHYREIGGGKVEVGVHIADVTAFISPGCALDVEAGVRGTTVYLVDRRIEMLPGVLSGKLCSLMGNVDRLAFSALLTLDAATGRVIDAVFGRSVIHSKASLTYEAAQNRIDAARARGAPADAVDGSLLGLAAMAAKLRAARIAAGALTLASPEMRFRLERETNEVTDVTTAEHRETNAMVEEFMLAANVAVAARIHATFPHVALLRRHPRPAGEMFAPLLRAAAAAGHSLDVSSSKKLSDSLDAVAAASAESDPYLSTLLRIVATRCMSQAVYFSAGSVDSAEYLHYGLASPVYTHFTSPIRRYADVIVHRLLAACIGLAPLPDALASSARMQRAAEAINDRHRAAQFAGRASGALHTKLLIKRKAVADEAGRVLRVMENGVAVLVPRYGIEGVCYLGREDVEREAGDAGPAPIEWVDSYDEVRDVLTLNSGRSLRVLDTVRVSVVVKEVADRADRVVFSLLSRRQ</sequence>
<gene>
    <name evidence="1" type="ORF">I4F81_008880</name>
</gene>
<comment type="caution">
    <text evidence="1">The sequence shown here is derived from an EMBL/GenBank/DDBJ whole genome shotgun (WGS) entry which is preliminary data.</text>
</comment>
<dbReference type="EMBL" id="CM020619">
    <property type="protein sequence ID" value="KAK1866360.1"/>
    <property type="molecule type" value="Genomic_DNA"/>
</dbReference>
<name>A0ACC3C8Q2_PYRYE</name>